<dbReference type="InterPro" id="IPR004358">
    <property type="entry name" value="Sig_transdc_His_kin-like_C"/>
</dbReference>
<keyword evidence="4" id="KW-0175">Coiled coil</keyword>
<dbReference type="Pfam" id="PF02518">
    <property type="entry name" value="HATPase_c"/>
    <property type="match status" value="1"/>
</dbReference>
<evidence type="ECO:0000313" key="8">
    <source>
        <dbReference type="Proteomes" id="UP000037755"/>
    </source>
</evidence>
<keyword evidence="8" id="KW-1185">Reference proteome</keyword>
<dbReference type="Gene3D" id="1.10.287.130">
    <property type="match status" value="1"/>
</dbReference>
<dbReference type="Proteomes" id="UP000037755">
    <property type="component" value="Unassembled WGS sequence"/>
</dbReference>
<proteinExistence type="predicted"/>
<keyword evidence="3" id="KW-0597">Phosphoprotein</keyword>
<dbReference type="AlphaFoldDB" id="A0A0M8MCK1"/>
<dbReference type="InterPro" id="IPR005467">
    <property type="entry name" value="His_kinase_dom"/>
</dbReference>
<evidence type="ECO:0000259" key="6">
    <source>
        <dbReference type="PROSITE" id="PS50109"/>
    </source>
</evidence>
<gene>
    <name evidence="7" type="ORF">AM493_16855</name>
</gene>
<keyword evidence="5" id="KW-0472">Membrane</keyword>
<dbReference type="InterPro" id="IPR036097">
    <property type="entry name" value="HisK_dim/P_sf"/>
</dbReference>
<name>A0A0M8MCK1_9FLAO</name>
<dbReference type="InterPro" id="IPR036890">
    <property type="entry name" value="HATPase_C_sf"/>
</dbReference>
<accession>A0A0M8MCK1</accession>
<evidence type="ECO:0000256" key="3">
    <source>
        <dbReference type="ARBA" id="ARBA00022553"/>
    </source>
</evidence>
<keyword evidence="5" id="KW-0812">Transmembrane</keyword>
<organism evidence="7 8">
    <name type="scientific">Flavobacterium akiainvivens</name>
    <dbReference type="NCBI Taxonomy" id="1202724"/>
    <lineage>
        <taxon>Bacteria</taxon>
        <taxon>Pseudomonadati</taxon>
        <taxon>Bacteroidota</taxon>
        <taxon>Flavobacteriia</taxon>
        <taxon>Flavobacteriales</taxon>
        <taxon>Flavobacteriaceae</taxon>
        <taxon>Flavobacterium</taxon>
    </lineage>
</organism>
<dbReference type="Gene3D" id="3.30.565.10">
    <property type="entry name" value="Histidine kinase-like ATPase, C-terminal domain"/>
    <property type="match status" value="1"/>
</dbReference>
<evidence type="ECO:0000256" key="5">
    <source>
        <dbReference type="SAM" id="Phobius"/>
    </source>
</evidence>
<reference evidence="7 8" key="1">
    <citation type="submission" date="2015-08" db="EMBL/GenBank/DDBJ databases">
        <title>Whole genome sequence of Flavobacterium akiainvivens IK-1T, from decaying Wikstroemia oahuensis, an endemic Hawaiian shrub.</title>
        <authorList>
            <person name="Wan X."/>
            <person name="Hou S."/>
            <person name="Saito J."/>
            <person name="Donachie S."/>
        </authorList>
    </citation>
    <scope>NUCLEOTIDE SEQUENCE [LARGE SCALE GENOMIC DNA]</scope>
    <source>
        <strain evidence="7 8">IK-1</strain>
    </source>
</reference>
<feature type="transmembrane region" description="Helical" evidence="5">
    <location>
        <begin position="36"/>
        <end position="54"/>
    </location>
</feature>
<dbReference type="EMBL" id="LIYD01000005">
    <property type="protein sequence ID" value="KOS08393.1"/>
    <property type="molecule type" value="Genomic_DNA"/>
</dbReference>
<keyword evidence="5" id="KW-1133">Transmembrane helix</keyword>
<dbReference type="STRING" id="1202724.AM493_16855"/>
<dbReference type="PRINTS" id="PR00344">
    <property type="entry name" value="BCTRLSENSOR"/>
</dbReference>
<feature type="transmembrane region" description="Helical" evidence="5">
    <location>
        <begin position="90"/>
        <end position="109"/>
    </location>
</feature>
<dbReference type="SMART" id="SM00388">
    <property type="entry name" value="HisKA"/>
    <property type="match status" value="1"/>
</dbReference>
<feature type="transmembrane region" description="Helical" evidence="5">
    <location>
        <begin position="60"/>
        <end position="83"/>
    </location>
</feature>
<dbReference type="PROSITE" id="PS50109">
    <property type="entry name" value="HIS_KIN"/>
    <property type="match status" value="1"/>
</dbReference>
<dbReference type="PATRIC" id="fig|1202724.3.peg.3498"/>
<feature type="domain" description="Histidine kinase" evidence="6">
    <location>
        <begin position="218"/>
        <end position="459"/>
    </location>
</feature>
<dbReference type="CDD" id="cd00082">
    <property type="entry name" value="HisKA"/>
    <property type="match status" value="1"/>
</dbReference>
<dbReference type="EC" id="2.7.13.3" evidence="2"/>
<dbReference type="PANTHER" id="PTHR43065:SF42">
    <property type="entry name" value="TWO-COMPONENT SENSOR PPRA"/>
    <property type="match status" value="1"/>
</dbReference>
<evidence type="ECO:0000256" key="1">
    <source>
        <dbReference type="ARBA" id="ARBA00000085"/>
    </source>
</evidence>
<dbReference type="InterPro" id="IPR003661">
    <property type="entry name" value="HisK_dim/P_dom"/>
</dbReference>
<feature type="transmembrane region" description="Helical" evidence="5">
    <location>
        <begin position="6"/>
        <end position="24"/>
    </location>
</feature>
<feature type="transmembrane region" description="Helical" evidence="5">
    <location>
        <begin position="121"/>
        <end position="139"/>
    </location>
</feature>
<evidence type="ECO:0000256" key="4">
    <source>
        <dbReference type="SAM" id="Coils"/>
    </source>
</evidence>
<comment type="catalytic activity">
    <reaction evidence="1">
        <text>ATP + protein L-histidine = ADP + protein N-phospho-L-histidine.</text>
        <dbReference type="EC" id="2.7.13.3"/>
    </reaction>
</comment>
<dbReference type="SUPFAM" id="SSF55874">
    <property type="entry name" value="ATPase domain of HSP90 chaperone/DNA topoisomerase II/histidine kinase"/>
    <property type="match status" value="1"/>
</dbReference>
<dbReference type="SUPFAM" id="SSF47384">
    <property type="entry name" value="Homodimeric domain of signal transducing histidine kinase"/>
    <property type="match status" value="1"/>
</dbReference>
<dbReference type="SMART" id="SM00387">
    <property type="entry name" value="HATPase_c"/>
    <property type="match status" value="1"/>
</dbReference>
<evidence type="ECO:0000313" key="7">
    <source>
        <dbReference type="EMBL" id="KOS08393.1"/>
    </source>
</evidence>
<protein>
    <recommendedName>
        <fullName evidence="2">histidine kinase</fullName>
        <ecNumber evidence="2">2.7.13.3</ecNumber>
    </recommendedName>
</protein>
<sequence>MEFVWFLNGSFLLQIFIFTVLRFLRTAKYHPLLNKIMLVVNTAYIALSIYRFYFEGHTSEVLFIISVTFRLILLLGLIVILVLDLIKKRTMAMLFMIAILPFLCIFVYTSTSEPWGVIPQVWVNAMVVWAVVVMSWTLFNRFKYLQQENARVALEKERLAREKEEERNELIARQNEMLEQQVAARTAELEQSLAELKQTQNQLIQSEKMASLGELTAGIAHEIQNPLNFVNNFSDVSVELVQELKEELEKGDIEEANAIADDVAQNLEKIAHHGRRADGIVKGMLQHSRTSSGQKEPTDINILADEYLRLAYHGLRAKDKSFNAELITNFAEGIPKINAMPQDIGRVLLNLFTNAFYATQEKSKQSQSQFSGSYKPTVEVSTQLVGNTARIVVKDNGIGIPDAIKDKILQPFFTTKPTGEGTGLGLSLSYDIVVKAHGGTITIVSSEGLGAEFIITLPV</sequence>
<dbReference type="PANTHER" id="PTHR43065">
    <property type="entry name" value="SENSOR HISTIDINE KINASE"/>
    <property type="match status" value="1"/>
</dbReference>
<feature type="coiled-coil region" evidence="4">
    <location>
        <begin position="145"/>
        <end position="209"/>
    </location>
</feature>
<comment type="caution">
    <text evidence="7">The sequence shown here is derived from an EMBL/GenBank/DDBJ whole genome shotgun (WGS) entry which is preliminary data.</text>
</comment>
<dbReference type="GO" id="GO:0000155">
    <property type="term" value="F:phosphorelay sensor kinase activity"/>
    <property type="evidence" value="ECO:0007669"/>
    <property type="project" value="InterPro"/>
</dbReference>
<evidence type="ECO:0000256" key="2">
    <source>
        <dbReference type="ARBA" id="ARBA00012438"/>
    </source>
</evidence>
<dbReference type="InterPro" id="IPR003594">
    <property type="entry name" value="HATPase_dom"/>
</dbReference>